<dbReference type="AlphaFoldDB" id="A0A644W773"/>
<dbReference type="PROSITE" id="PS51186">
    <property type="entry name" value="GNAT"/>
    <property type="match status" value="1"/>
</dbReference>
<feature type="domain" description="N-acetyltransferase" evidence="1">
    <location>
        <begin position="32"/>
        <end position="173"/>
    </location>
</feature>
<proteinExistence type="predicted"/>
<dbReference type="CDD" id="cd04301">
    <property type="entry name" value="NAT_SF"/>
    <property type="match status" value="1"/>
</dbReference>
<dbReference type="Gene3D" id="3.40.630.30">
    <property type="match status" value="1"/>
</dbReference>
<dbReference type="PANTHER" id="PTHR39173:SF1">
    <property type="entry name" value="ACETYLTRANSFERASE"/>
    <property type="match status" value="1"/>
</dbReference>
<evidence type="ECO:0000259" key="1">
    <source>
        <dbReference type="PROSITE" id="PS51186"/>
    </source>
</evidence>
<dbReference type="EMBL" id="VSSQ01000678">
    <property type="protein sequence ID" value="MPL99625.1"/>
    <property type="molecule type" value="Genomic_DNA"/>
</dbReference>
<dbReference type="PANTHER" id="PTHR39173">
    <property type="entry name" value="ACETYLTRANSFERASE"/>
    <property type="match status" value="1"/>
</dbReference>
<reference evidence="2" key="1">
    <citation type="submission" date="2019-08" db="EMBL/GenBank/DDBJ databases">
        <authorList>
            <person name="Kucharzyk K."/>
            <person name="Murdoch R.W."/>
            <person name="Higgins S."/>
            <person name="Loffler F."/>
        </authorList>
    </citation>
    <scope>NUCLEOTIDE SEQUENCE</scope>
</reference>
<evidence type="ECO:0000313" key="2">
    <source>
        <dbReference type="EMBL" id="MPL99625.1"/>
    </source>
</evidence>
<comment type="caution">
    <text evidence="2">The sequence shown here is derived from an EMBL/GenBank/DDBJ whole genome shotgun (WGS) entry which is preliminary data.</text>
</comment>
<accession>A0A644W773</accession>
<dbReference type="InterPro" id="IPR000182">
    <property type="entry name" value="GNAT_dom"/>
</dbReference>
<dbReference type="SUPFAM" id="SSF55729">
    <property type="entry name" value="Acyl-CoA N-acyltransferases (Nat)"/>
    <property type="match status" value="1"/>
</dbReference>
<sequence>MDELILELPEEKHEIKANGWKEEFFTHNEMVINGSALFDHMDFKDWLAFTRKNRNPETVTHGWVPATTFFAVRKSDGKIVGMVDVRHNLNNEFLREYGGHIGYSVCPGEREKGYAAQMLNLALAYARTIGLSRVMIGAYADNLGSVKTITSCGGKLFETKPYADGKPMNVYWIELS</sequence>
<gene>
    <name evidence="2" type="ORF">SDC9_45843</name>
</gene>
<name>A0A644W773_9ZZZZ</name>
<protein>
    <recommendedName>
        <fullName evidence="1">N-acetyltransferase domain-containing protein</fullName>
    </recommendedName>
</protein>
<dbReference type="GO" id="GO:0016747">
    <property type="term" value="F:acyltransferase activity, transferring groups other than amino-acyl groups"/>
    <property type="evidence" value="ECO:0007669"/>
    <property type="project" value="InterPro"/>
</dbReference>
<dbReference type="Pfam" id="PF13302">
    <property type="entry name" value="Acetyltransf_3"/>
    <property type="match status" value="1"/>
</dbReference>
<organism evidence="2">
    <name type="scientific">bioreactor metagenome</name>
    <dbReference type="NCBI Taxonomy" id="1076179"/>
    <lineage>
        <taxon>unclassified sequences</taxon>
        <taxon>metagenomes</taxon>
        <taxon>ecological metagenomes</taxon>
    </lineage>
</organism>
<dbReference type="InterPro" id="IPR016181">
    <property type="entry name" value="Acyl_CoA_acyltransferase"/>
</dbReference>